<evidence type="ECO:0000313" key="3">
    <source>
        <dbReference type="Proteomes" id="UP000176939"/>
    </source>
</evidence>
<comment type="caution">
    <text evidence="2">The sequence shown here is derived from an EMBL/GenBank/DDBJ whole genome shotgun (WGS) entry which is preliminary data.</text>
</comment>
<dbReference type="InterPro" id="IPR043993">
    <property type="entry name" value="T4SS_pilin"/>
</dbReference>
<evidence type="ECO:0000256" key="1">
    <source>
        <dbReference type="SAM" id="Phobius"/>
    </source>
</evidence>
<dbReference type="AlphaFoldDB" id="A0A1F7X3V1"/>
<keyword evidence="1" id="KW-1133">Transmembrane helix</keyword>
<gene>
    <name evidence="2" type="ORF">A2Z67_03155</name>
</gene>
<reference evidence="2 3" key="1">
    <citation type="journal article" date="2016" name="Nat. Commun.">
        <title>Thousands of microbial genomes shed light on interconnected biogeochemical processes in an aquifer system.</title>
        <authorList>
            <person name="Anantharaman K."/>
            <person name="Brown C.T."/>
            <person name="Hug L.A."/>
            <person name="Sharon I."/>
            <person name="Castelle C.J."/>
            <person name="Probst A.J."/>
            <person name="Thomas B.C."/>
            <person name="Singh A."/>
            <person name="Wilkins M.J."/>
            <person name="Karaoz U."/>
            <person name="Brodie E.L."/>
            <person name="Williams K.H."/>
            <person name="Hubbard S.S."/>
            <person name="Banfield J.F."/>
        </authorList>
    </citation>
    <scope>NUCLEOTIDE SEQUENCE [LARGE SCALE GENOMIC DNA]</scope>
</reference>
<name>A0A1F7X3V1_9BACT</name>
<feature type="transmembrane region" description="Helical" evidence="1">
    <location>
        <begin position="71"/>
        <end position="88"/>
    </location>
</feature>
<proteinExistence type="predicted"/>
<feature type="transmembrane region" description="Helical" evidence="1">
    <location>
        <begin position="31"/>
        <end position="50"/>
    </location>
</feature>
<keyword evidence="1" id="KW-0812">Transmembrane</keyword>
<dbReference type="Proteomes" id="UP000176939">
    <property type="component" value="Unassembled WGS sequence"/>
</dbReference>
<dbReference type="Pfam" id="PF18895">
    <property type="entry name" value="T4SS_pilin"/>
    <property type="match status" value="1"/>
</dbReference>
<evidence type="ECO:0000313" key="2">
    <source>
        <dbReference type="EMBL" id="OGM09770.1"/>
    </source>
</evidence>
<organism evidence="2 3">
    <name type="scientific">Candidatus Woesebacteria bacterium RBG_13_36_22</name>
    <dbReference type="NCBI Taxonomy" id="1802478"/>
    <lineage>
        <taxon>Bacteria</taxon>
        <taxon>Candidatus Woeseibacteriota</taxon>
    </lineage>
</organism>
<protein>
    <submittedName>
        <fullName evidence="2">Uncharacterized protein</fullName>
    </submittedName>
</protein>
<sequence>MKLAQIDFSNLENSNNFRFAGQSLGDIINTIIPYIFTAAGLLLLLYLIYGGYHMIISGGEPKALQEAKGKVTNALIGFIIVFLSYWLVKIVGKILGIEGFGGIF</sequence>
<keyword evidence="1" id="KW-0472">Membrane</keyword>
<accession>A0A1F7X3V1</accession>
<dbReference type="EMBL" id="MGFQ01000019">
    <property type="protein sequence ID" value="OGM09770.1"/>
    <property type="molecule type" value="Genomic_DNA"/>
</dbReference>